<keyword evidence="2" id="KW-1185">Reference proteome</keyword>
<name>A0ABU4J4G8_9BACI</name>
<proteinExistence type="predicted"/>
<evidence type="ECO:0000313" key="2">
    <source>
        <dbReference type="Proteomes" id="UP001284771"/>
    </source>
</evidence>
<dbReference type="RefSeq" id="WP_318757364.1">
    <property type="nucleotide sequence ID" value="NZ_JAWUZT010000014.1"/>
</dbReference>
<gene>
    <name evidence="1" type="ORF">RIB56_06900</name>
</gene>
<evidence type="ECO:0000313" key="1">
    <source>
        <dbReference type="EMBL" id="MDW8515858.1"/>
    </source>
</evidence>
<protein>
    <submittedName>
        <fullName evidence="1">Uncharacterized protein</fullName>
    </submittedName>
</protein>
<reference evidence="2" key="1">
    <citation type="submission" date="2023-07" db="EMBL/GenBank/DDBJ databases">
        <title>Draft genomic sequences of Priestia flexa CCM isolated from the soil of an abandoned mine contaminated by free cyanide in the high Andean zone of Tacna, Peru.</title>
        <authorList>
            <person name="Caceda Quiroz C.J."/>
            <person name="Maraza Chooque G.J."/>
            <person name="Fora Quispe G.L."/>
            <person name="Carpio Mamani M."/>
        </authorList>
    </citation>
    <scope>NUCLEOTIDE SEQUENCE [LARGE SCALE GENOMIC DNA]</scope>
    <source>
        <strain evidence="2">CCM</strain>
    </source>
</reference>
<dbReference type="EMBL" id="JAWUZT010000014">
    <property type="protein sequence ID" value="MDW8515858.1"/>
    <property type="molecule type" value="Genomic_DNA"/>
</dbReference>
<organism evidence="1 2">
    <name type="scientific">Priestia flexa</name>
    <dbReference type="NCBI Taxonomy" id="86664"/>
    <lineage>
        <taxon>Bacteria</taxon>
        <taxon>Bacillati</taxon>
        <taxon>Bacillota</taxon>
        <taxon>Bacilli</taxon>
        <taxon>Bacillales</taxon>
        <taxon>Bacillaceae</taxon>
        <taxon>Priestia</taxon>
    </lineage>
</organism>
<dbReference type="Proteomes" id="UP001284771">
    <property type="component" value="Unassembled WGS sequence"/>
</dbReference>
<comment type="caution">
    <text evidence="1">The sequence shown here is derived from an EMBL/GenBank/DDBJ whole genome shotgun (WGS) entry which is preliminary data.</text>
</comment>
<sequence length="144" mass="15981">MNHLNKSKLINIPILKSLVTPYLLAPENIISYEPMLLNKSYINKKELALVILAEMDSLLNLSLAAPIDKIMIRIITNFINGDELLIVTKAGSTVIGKGFLKDNKSLLLTDKTEMIGKTLKISEIKFLGLVSDSIAQMNEIKKEA</sequence>
<accession>A0ABU4J4G8</accession>